<dbReference type="Gene3D" id="3.30.70.360">
    <property type="match status" value="1"/>
</dbReference>
<evidence type="ECO:0000256" key="1">
    <source>
        <dbReference type="ARBA" id="ARBA00001936"/>
    </source>
</evidence>
<feature type="binding site" evidence="7">
    <location>
        <position position="195"/>
    </location>
    <ligand>
        <name>Zn(2+)</name>
        <dbReference type="ChEBI" id="CHEBI:29105"/>
        <label>1</label>
    </ligand>
</feature>
<dbReference type="NCBIfam" id="NF006775">
    <property type="entry name" value="PRK09290.2-5"/>
    <property type="match status" value="1"/>
</dbReference>
<dbReference type="EMBL" id="CP060052">
    <property type="protein sequence ID" value="QNE04060.1"/>
    <property type="molecule type" value="Genomic_DNA"/>
</dbReference>
<evidence type="ECO:0000313" key="10">
    <source>
        <dbReference type="EMBL" id="QNE04060.1"/>
    </source>
</evidence>
<gene>
    <name evidence="10" type="ORF">H4O24_08525</name>
</gene>
<dbReference type="PANTHER" id="PTHR32494">
    <property type="entry name" value="ALLANTOATE DEIMINASE-RELATED"/>
    <property type="match status" value="1"/>
</dbReference>
<evidence type="ECO:0000256" key="8">
    <source>
        <dbReference type="PIRSR" id="PIRSR001235-2"/>
    </source>
</evidence>
<dbReference type="GO" id="GO:0016813">
    <property type="term" value="F:hydrolase activity, acting on carbon-nitrogen (but not peptide) bonds, in linear amidines"/>
    <property type="evidence" value="ECO:0007669"/>
    <property type="project" value="InterPro"/>
</dbReference>
<dbReference type="CDD" id="cd03884">
    <property type="entry name" value="M20_bAS"/>
    <property type="match status" value="1"/>
</dbReference>
<evidence type="ECO:0000256" key="7">
    <source>
        <dbReference type="PIRSR" id="PIRSR001235-1"/>
    </source>
</evidence>
<evidence type="ECO:0000256" key="3">
    <source>
        <dbReference type="ARBA" id="ARBA00011738"/>
    </source>
</evidence>
<keyword evidence="4 7" id="KW-0479">Metal-binding</keyword>
<evidence type="ECO:0000313" key="11">
    <source>
        <dbReference type="Proteomes" id="UP000515297"/>
    </source>
</evidence>
<keyword evidence="5 10" id="KW-0378">Hydrolase</keyword>
<dbReference type="SUPFAM" id="SSF55031">
    <property type="entry name" value="Bacterial exopeptidase dimerisation domain"/>
    <property type="match status" value="1"/>
</dbReference>
<dbReference type="AlphaFoldDB" id="A0A7G6VQP5"/>
<feature type="binding site" evidence="8">
    <location>
        <position position="220"/>
    </location>
    <ligand>
        <name>allantoate</name>
        <dbReference type="ChEBI" id="CHEBI:17536"/>
    </ligand>
</feature>
<keyword evidence="6" id="KW-0464">Manganese</keyword>
<keyword evidence="7" id="KW-0862">Zinc</keyword>
<dbReference type="Gene3D" id="3.40.630.10">
    <property type="entry name" value="Zn peptidases"/>
    <property type="match status" value="1"/>
</dbReference>
<dbReference type="GO" id="GO:0046872">
    <property type="term" value="F:metal ion binding"/>
    <property type="evidence" value="ECO:0007669"/>
    <property type="project" value="UniProtKB-KW"/>
</dbReference>
<feature type="domain" description="Peptidase M20 dimerisation" evidence="9">
    <location>
        <begin position="219"/>
        <end position="315"/>
    </location>
</feature>
<protein>
    <submittedName>
        <fullName evidence="10">Allantoate amidohydrolase</fullName>
    </submittedName>
</protein>
<dbReference type="InterPro" id="IPR002933">
    <property type="entry name" value="Peptidase_M20"/>
</dbReference>
<comment type="similarity">
    <text evidence="2">Belongs to the peptidase M20 family.</text>
</comment>
<dbReference type="InterPro" id="IPR011650">
    <property type="entry name" value="Peptidase_M20_dimer"/>
</dbReference>
<evidence type="ECO:0000256" key="6">
    <source>
        <dbReference type="ARBA" id="ARBA00023211"/>
    </source>
</evidence>
<feature type="binding site" evidence="7">
    <location>
        <position position="89"/>
    </location>
    <ligand>
        <name>Zn(2+)</name>
        <dbReference type="ChEBI" id="CHEBI:29105"/>
        <label>1</label>
    </ligand>
</feature>
<comment type="cofactor">
    <cofactor evidence="1">
        <name>Mn(2+)</name>
        <dbReference type="ChEBI" id="CHEBI:29035"/>
    </cofactor>
</comment>
<dbReference type="InterPro" id="IPR010158">
    <property type="entry name" value="Amidase_Cbmase"/>
</dbReference>
<feature type="binding site" evidence="7">
    <location>
        <position position="135"/>
    </location>
    <ligand>
        <name>Zn(2+)</name>
        <dbReference type="ChEBI" id="CHEBI:29105"/>
        <label>2</label>
    </ligand>
</feature>
<feature type="binding site" evidence="8">
    <location>
        <position position="280"/>
    </location>
    <ligand>
        <name>allantoate</name>
        <dbReference type="ChEBI" id="CHEBI:17536"/>
    </ligand>
</feature>
<dbReference type="Pfam" id="PF07687">
    <property type="entry name" value="M20_dimer"/>
    <property type="match status" value="1"/>
</dbReference>
<comment type="subunit">
    <text evidence="3">Homodimer.</text>
</comment>
<dbReference type="Pfam" id="PF01546">
    <property type="entry name" value="Peptidase_M20"/>
    <property type="match status" value="1"/>
</dbReference>
<dbReference type="PIRSF" id="PIRSF001235">
    <property type="entry name" value="Amidase_carbamoylase"/>
    <property type="match status" value="1"/>
</dbReference>
<sequence>MVANGNPADASGGARAVARCDLLGVPPFSDMEGGLYRGYLSPAYWAAQDQLAQWFEQAGMAVRRDEAANLVGRYEGAKPGAKALIIGSHLDSVRDGGFYDGPLGIMLGVECVAALDKAGTRLPFAIEIYAFGDEEGSRFPAAMLTSRAVAGTLQSDELAIADADGIMLADAGVDPAHYMDAGRSADEIIAYLEAHIEQGPVLEAEGLALGTVTGIAAQLRYRVSVSGMAGHAGTTAMRLRRDALAGAAAMVLAAEQVARDDNSDLVATVGMLDVRPGAPNVIPGAVTFTIDIRSGDKTRRDRAADAILARLAEIAAVRELGLESTLVHDLPPSPCDPALMELMDAALEGAGQPVRRLVSGAGHDAMNMAAICPTAMLFIRCRNGISHNPAEHVEPADAEAALSVMLGFIQRLGESVAD</sequence>
<reference evidence="10 11" key="1">
    <citation type="submission" date="2020-08" db="EMBL/GenBank/DDBJ databases">
        <authorList>
            <person name="Liu G."/>
            <person name="Sun C."/>
        </authorList>
    </citation>
    <scope>NUCLEOTIDE SEQUENCE [LARGE SCALE GENOMIC DNA]</scope>
    <source>
        <strain evidence="10 11">OT19</strain>
    </source>
</reference>
<evidence type="ECO:0000259" key="9">
    <source>
        <dbReference type="Pfam" id="PF07687"/>
    </source>
</evidence>
<evidence type="ECO:0000256" key="2">
    <source>
        <dbReference type="ARBA" id="ARBA00006153"/>
    </source>
</evidence>
<comment type="cofactor">
    <cofactor evidence="7">
        <name>Zn(2+)</name>
        <dbReference type="ChEBI" id="CHEBI:29105"/>
    </cofactor>
    <text evidence="7">Binds 2 Zn(2+) ions per subunit.</text>
</comment>
<dbReference type="RefSeq" id="WP_185883369.1">
    <property type="nucleotide sequence ID" value="NZ_CP060052.1"/>
</dbReference>
<dbReference type="Proteomes" id="UP000515297">
    <property type="component" value="Chromosome"/>
</dbReference>
<dbReference type="PANTHER" id="PTHR32494:SF19">
    <property type="entry name" value="ALLANTOATE DEIMINASE-RELATED"/>
    <property type="match status" value="1"/>
</dbReference>
<feature type="binding site" evidence="7">
    <location>
        <position position="387"/>
    </location>
    <ligand>
        <name>Zn(2+)</name>
        <dbReference type="ChEBI" id="CHEBI:29105"/>
        <label>2</label>
    </ligand>
</feature>
<feature type="binding site" evidence="8">
    <location>
        <position position="293"/>
    </location>
    <ligand>
        <name>allantoate</name>
        <dbReference type="ChEBI" id="CHEBI:17536"/>
    </ligand>
</feature>
<feature type="binding site" evidence="7">
    <location>
        <position position="100"/>
    </location>
    <ligand>
        <name>Zn(2+)</name>
        <dbReference type="ChEBI" id="CHEBI:29105"/>
        <label>2</label>
    </ligand>
</feature>
<organism evidence="10 11">
    <name type="scientific">Croceicoccus marinus</name>
    <dbReference type="NCBI Taxonomy" id="450378"/>
    <lineage>
        <taxon>Bacteria</taxon>
        <taxon>Pseudomonadati</taxon>
        <taxon>Pseudomonadota</taxon>
        <taxon>Alphaproteobacteria</taxon>
        <taxon>Sphingomonadales</taxon>
        <taxon>Erythrobacteraceae</taxon>
        <taxon>Croceicoccus</taxon>
    </lineage>
</organism>
<evidence type="ECO:0000256" key="5">
    <source>
        <dbReference type="ARBA" id="ARBA00022801"/>
    </source>
</evidence>
<proteinExistence type="inferred from homology"/>
<dbReference type="SUPFAM" id="SSF53187">
    <property type="entry name" value="Zn-dependent exopeptidases"/>
    <property type="match status" value="1"/>
</dbReference>
<feature type="binding site" evidence="7">
    <location>
        <position position="100"/>
    </location>
    <ligand>
        <name>Zn(2+)</name>
        <dbReference type="ChEBI" id="CHEBI:29105"/>
        <label>1</label>
    </ligand>
</feature>
<dbReference type="NCBIfam" id="TIGR01879">
    <property type="entry name" value="hydantase"/>
    <property type="match status" value="1"/>
</dbReference>
<dbReference type="InterPro" id="IPR036264">
    <property type="entry name" value="Bact_exopeptidase_dim_dom"/>
</dbReference>
<evidence type="ECO:0000256" key="4">
    <source>
        <dbReference type="ARBA" id="ARBA00022723"/>
    </source>
</evidence>
<accession>A0A7G6VQP5</accession>
<name>A0A7G6VQP5_9SPHN</name>